<dbReference type="PANTHER" id="PTHR31340:SF3">
    <property type="entry name" value="MITOCHONDRIAL GENOME MAINTENANCE EXONUCLEASE 1"/>
    <property type="match status" value="1"/>
</dbReference>
<reference evidence="3 4" key="1">
    <citation type="submission" date="2015-07" db="EMBL/GenBank/DDBJ databases">
        <title>The genome of Habropoda laboriosa.</title>
        <authorList>
            <person name="Pan H."/>
            <person name="Kapheim K."/>
        </authorList>
    </citation>
    <scope>NUCLEOTIDE SEQUENCE [LARGE SCALE GENOMIC DNA]</scope>
    <source>
        <strain evidence="3">0110345459</strain>
    </source>
</reference>
<name>A0A0L7QSV5_9HYME</name>
<evidence type="ECO:0000313" key="3">
    <source>
        <dbReference type="EMBL" id="KOC61717.1"/>
    </source>
</evidence>
<feature type="active site" evidence="1">
    <location>
        <position position="148"/>
    </location>
</feature>
<keyword evidence="1" id="KW-0496">Mitochondrion</keyword>
<dbReference type="GO" id="GO:0043504">
    <property type="term" value="P:mitochondrial DNA repair"/>
    <property type="evidence" value="ECO:0007669"/>
    <property type="project" value="UniProtKB-UniRule"/>
</dbReference>
<gene>
    <name evidence="3" type="ORF">WH47_02974</name>
</gene>
<feature type="active site" evidence="1">
    <location>
        <position position="135"/>
    </location>
</feature>
<dbReference type="OrthoDB" id="5777131at2759"/>
<dbReference type="AlphaFoldDB" id="A0A0L7QSV5"/>
<protein>
    <recommendedName>
        <fullName evidence="1">Mitochondrial genome maintenance exonuclease 1</fullName>
        <ecNumber evidence="1">3.1.-.-</ecNumber>
    </recommendedName>
</protein>
<evidence type="ECO:0000313" key="4">
    <source>
        <dbReference type="Proteomes" id="UP000053825"/>
    </source>
</evidence>
<accession>A0A0L7QSV5</accession>
<comment type="similarity">
    <text evidence="1">Belongs to the MGME1 family.</text>
</comment>
<comment type="function">
    <text evidence="1">Metal-dependent single-stranded DNA (ssDNA) exonuclease involved in mitochondrial genome maintenance.</text>
</comment>
<keyword evidence="1" id="KW-0378">Hydrolase</keyword>
<dbReference type="EC" id="3.1.-.-" evidence="1"/>
<keyword evidence="4" id="KW-1185">Reference proteome</keyword>
<dbReference type="HAMAP" id="MF_03030">
    <property type="entry name" value="MGME1"/>
    <property type="match status" value="1"/>
</dbReference>
<feature type="domain" description="PD-(D/E)XK endonuclease-like" evidence="2">
    <location>
        <begin position="115"/>
        <end position="222"/>
    </location>
</feature>
<dbReference type="GO" id="GO:0005739">
    <property type="term" value="C:mitochondrion"/>
    <property type="evidence" value="ECO:0007669"/>
    <property type="project" value="UniProtKB-SubCell"/>
</dbReference>
<dbReference type="PANTHER" id="PTHR31340">
    <property type="entry name" value="MITOCHONDRIAL GENOME MAINTENANCE EXONUCLEASE 1"/>
    <property type="match status" value="1"/>
</dbReference>
<dbReference type="STRING" id="597456.A0A0L7QSV5"/>
<dbReference type="Proteomes" id="UP000053825">
    <property type="component" value="Unassembled WGS sequence"/>
</dbReference>
<evidence type="ECO:0000259" key="2">
    <source>
        <dbReference type="Pfam" id="PF12705"/>
    </source>
</evidence>
<dbReference type="GO" id="GO:0008297">
    <property type="term" value="F:single-stranded DNA exodeoxyribonuclease activity"/>
    <property type="evidence" value="ECO:0007669"/>
    <property type="project" value="UniProtKB-UniRule"/>
</dbReference>
<sequence length="234" mass="26744">MKDLKSYSVFGGEVTENCGIQCIEDGRCLKIPSVTYILNETMSVKTKKALEMWKNNIIDTFDEKYFRLLCKGLLEEGKVFHKCIQNVLLKKVVPLEPRIKPVYYSVEPVLKDLQRVHSFETYVTHPTLRYSGIVDCIVSYRKQLYIIDWKRSAAQGASLAATFDAPVQLAAYIGAVNASNKHPFRIDRGLVIVAYTSGEPASVHELNDSTLQKAWEEWLRRLELFYTNLNKATN</sequence>
<comment type="subcellular location">
    <subcellularLocation>
        <location evidence="1">Mitochondrion</location>
    </subcellularLocation>
</comment>
<dbReference type="EMBL" id="KQ414755">
    <property type="protein sequence ID" value="KOC61717.1"/>
    <property type="molecule type" value="Genomic_DNA"/>
</dbReference>
<evidence type="ECO:0000256" key="1">
    <source>
        <dbReference type="HAMAP-Rule" id="MF_03030"/>
    </source>
</evidence>
<proteinExistence type="inferred from homology"/>
<organism evidence="3 4">
    <name type="scientific">Habropoda laboriosa</name>
    <dbReference type="NCBI Taxonomy" id="597456"/>
    <lineage>
        <taxon>Eukaryota</taxon>
        <taxon>Metazoa</taxon>
        <taxon>Ecdysozoa</taxon>
        <taxon>Arthropoda</taxon>
        <taxon>Hexapoda</taxon>
        <taxon>Insecta</taxon>
        <taxon>Pterygota</taxon>
        <taxon>Neoptera</taxon>
        <taxon>Endopterygota</taxon>
        <taxon>Hymenoptera</taxon>
        <taxon>Apocrita</taxon>
        <taxon>Aculeata</taxon>
        <taxon>Apoidea</taxon>
        <taxon>Anthophila</taxon>
        <taxon>Apidae</taxon>
        <taxon>Habropoda</taxon>
    </lineage>
</organism>
<dbReference type="GO" id="GO:0006264">
    <property type="term" value="P:mitochondrial DNA replication"/>
    <property type="evidence" value="ECO:0007669"/>
    <property type="project" value="TreeGrafter"/>
</dbReference>
<dbReference type="InterPro" id="IPR038726">
    <property type="entry name" value="PDDEXK_AddAB-type"/>
</dbReference>
<dbReference type="Pfam" id="PF12705">
    <property type="entry name" value="PDDEXK_1"/>
    <property type="match status" value="1"/>
</dbReference>
<keyword evidence="1" id="KW-0540">Nuclease</keyword>
<keyword evidence="1" id="KW-0269">Exonuclease</keyword>
<feature type="active site" evidence="1">
    <location>
        <position position="150"/>
    </location>
</feature>